<protein>
    <recommendedName>
        <fullName evidence="4">Hyaluronan/mRNA-binding protein domain-containing protein</fullName>
    </recommendedName>
</protein>
<dbReference type="InterPro" id="IPR039764">
    <property type="entry name" value="HABP4/SERBP1-like"/>
</dbReference>
<dbReference type="InterPro" id="IPR006861">
    <property type="entry name" value="HABP4_PAIRBP1-bd"/>
</dbReference>
<evidence type="ECO:0000256" key="2">
    <source>
        <dbReference type="ARBA" id="ARBA00022490"/>
    </source>
</evidence>
<feature type="compositionally biased region" description="Basic and acidic residues" evidence="3">
    <location>
        <begin position="297"/>
        <end position="321"/>
    </location>
</feature>
<feature type="compositionally biased region" description="Gly residues" evidence="3">
    <location>
        <begin position="509"/>
        <end position="521"/>
    </location>
</feature>
<dbReference type="GO" id="GO:0005737">
    <property type="term" value="C:cytoplasm"/>
    <property type="evidence" value="ECO:0007669"/>
    <property type="project" value="UniProtKB-SubCell"/>
</dbReference>
<dbReference type="GO" id="GO:0003723">
    <property type="term" value="F:RNA binding"/>
    <property type="evidence" value="ECO:0007669"/>
    <property type="project" value="InterPro"/>
</dbReference>
<feature type="compositionally biased region" description="Gly residues" evidence="3">
    <location>
        <begin position="286"/>
        <end position="295"/>
    </location>
</feature>
<organism evidence="5 6">
    <name type="scientific">Trichoderma arundinaceum</name>
    <dbReference type="NCBI Taxonomy" id="490622"/>
    <lineage>
        <taxon>Eukaryota</taxon>
        <taxon>Fungi</taxon>
        <taxon>Dikarya</taxon>
        <taxon>Ascomycota</taxon>
        <taxon>Pezizomycotina</taxon>
        <taxon>Sordariomycetes</taxon>
        <taxon>Hypocreomycetidae</taxon>
        <taxon>Hypocreales</taxon>
        <taxon>Hypocreaceae</taxon>
        <taxon>Trichoderma</taxon>
    </lineage>
</organism>
<dbReference type="Gene3D" id="6.10.140.1040">
    <property type="match status" value="1"/>
</dbReference>
<comment type="subcellular location">
    <subcellularLocation>
        <location evidence="1">Cytoplasm</location>
    </subcellularLocation>
</comment>
<dbReference type="EMBL" id="PXOA01000680">
    <property type="protein sequence ID" value="RFU73241.1"/>
    <property type="molecule type" value="Genomic_DNA"/>
</dbReference>
<name>A0A395NBH6_TRIAR</name>
<dbReference type="PANTHER" id="PTHR12299">
    <property type="entry name" value="HYALURONIC ACID-BINDING PROTEIN 4"/>
    <property type="match status" value="1"/>
</dbReference>
<keyword evidence="2" id="KW-0963">Cytoplasm</keyword>
<dbReference type="Proteomes" id="UP000266272">
    <property type="component" value="Unassembled WGS sequence"/>
</dbReference>
<dbReference type="AlphaFoldDB" id="A0A395NBH6"/>
<evidence type="ECO:0000256" key="3">
    <source>
        <dbReference type="SAM" id="MobiDB-lite"/>
    </source>
</evidence>
<dbReference type="PANTHER" id="PTHR12299:SF17">
    <property type="entry name" value="AT19571P-RELATED"/>
    <property type="match status" value="1"/>
</dbReference>
<comment type="caution">
    <text evidence="5">The sequence shown here is derived from an EMBL/GenBank/DDBJ whole genome shotgun (WGS) entry which is preliminary data.</text>
</comment>
<dbReference type="InterPro" id="IPR019084">
    <property type="entry name" value="STM1-like_N"/>
</dbReference>
<feature type="compositionally biased region" description="Acidic residues" evidence="3">
    <location>
        <begin position="390"/>
        <end position="401"/>
    </location>
</feature>
<evidence type="ECO:0000256" key="1">
    <source>
        <dbReference type="ARBA" id="ARBA00004496"/>
    </source>
</evidence>
<feature type="domain" description="Hyaluronan/mRNA-binding protein" evidence="4">
    <location>
        <begin position="338"/>
        <end position="435"/>
    </location>
</feature>
<dbReference type="SMART" id="SM01233">
    <property type="entry name" value="HABP4_PAI-RBP1"/>
    <property type="match status" value="1"/>
</dbReference>
<feature type="compositionally biased region" description="Basic and acidic residues" evidence="3">
    <location>
        <begin position="463"/>
        <end position="488"/>
    </location>
</feature>
<gene>
    <name evidence="5" type="ORF">TARUN_9013</name>
</gene>
<dbReference type="OrthoDB" id="5426471at2759"/>
<dbReference type="GO" id="GO:0005634">
    <property type="term" value="C:nucleus"/>
    <property type="evidence" value="ECO:0007669"/>
    <property type="project" value="TreeGrafter"/>
</dbReference>
<evidence type="ECO:0000259" key="4">
    <source>
        <dbReference type="SMART" id="SM01233"/>
    </source>
</evidence>
<dbReference type="STRING" id="490622.A0A395NBH6"/>
<feature type="compositionally biased region" description="Gly residues" evidence="3">
    <location>
        <begin position="490"/>
        <end position="501"/>
    </location>
</feature>
<feature type="compositionally biased region" description="Polar residues" evidence="3">
    <location>
        <begin position="349"/>
        <end position="364"/>
    </location>
</feature>
<accession>A0A395NBH6</accession>
<reference evidence="5 6" key="1">
    <citation type="journal article" date="2018" name="PLoS Pathog.">
        <title>Evolution of structural diversity of trichothecenes, a family of toxins produced by plant pathogenic and entomopathogenic fungi.</title>
        <authorList>
            <person name="Proctor R.H."/>
            <person name="McCormick S.P."/>
            <person name="Kim H.S."/>
            <person name="Cardoza R.E."/>
            <person name="Stanley A.M."/>
            <person name="Lindo L."/>
            <person name="Kelly A."/>
            <person name="Brown D.W."/>
            <person name="Lee T."/>
            <person name="Vaughan M.M."/>
            <person name="Alexander N.J."/>
            <person name="Busman M."/>
            <person name="Gutierrez S."/>
        </authorList>
    </citation>
    <scope>NUCLEOTIDE SEQUENCE [LARGE SCALE GENOMIC DNA]</scope>
    <source>
        <strain evidence="5 6">IBT 40837</strain>
    </source>
</reference>
<feature type="region of interest" description="Disordered" evidence="3">
    <location>
        <begin position="237"/>
        <end position="538"/>
    </location>
</feature>
<keyword evidence="6" id="KW-1185">Reference proteome</keyword>
<feature type="region of interest" description="Disordered" evidence="3">
    <location>
        <begin position="104"/>
        <end position="173"/>
    </location>
</feature>
<evidence type="ECO:0000313" key="6">
    <source>
        <dbReference type="Proteomes" id="UP000266272"/>
    </source>
</evidence>
<evidence type="ECO:0000313" key="5">
    <source>
        <dbReference type="EMBL" id="RFU73241.1"/>
    </source>
</evidence>
<dbReference type="Pfam" id="PF09598">
    <property type="entry name" value="Stm1_N"/>
    <property type="match status" value="1"/>
</dbReference>
<sequence length="538" mass="58109">MAGNASWRRRVARRCASRPVQRGTWCTNGPAPRSPNSVTTKYFTGIKRAPKTSGLAPPWAFFFSEWAGASTVGESFARRIELAANPPQTGRIVHFLQLHQQHNSFPDHCSGASPPSPLRKKKIERPTRAPGGPCDLNLSLPPPPSSKDYPQRRQYCSAPPEGDKPPSDQYVTSRLPGMHAAQNSPAPADVVLSNSPAWYCGQPLSFVAVRAAPTAKPAWQAVAVMPPEYFARSQDTDREFHPAGNDSDGEEKPVVPVKTVDKAATRTTKRNVEPQAPQAPVRTGGNRRGNLGGNEGAFRDRAAGRERNQGRSTEETPRDGPRGGQGARVRGGRGGRFPRDRDDRHPHKSGTTTGSDKQAAQSWGATEGNAELKDEQAGEAIAESEKKDDQAEDAAAEEPAEPEDKSISYSDYVAQQAEKKAALESELNIRSANEGSKLDKKWANAKPLEKEEDVYFAGSGGKKQRERERKVKQTVDFDPRFVEPERTRGGGRGGRGGPRGGRGGEQRGRGGNFRGGRGGQGASINTKDESAFPSLGGN</sequence>
<proteinExistence type="predicted"/>